<accession>A0A371GDL9</accession>
<organism evidence="1 2">
    <name type="scientific">Mucuna pruriens</name>
    <name type="common">Velvet bean</name>
    <name type="synonym">Dolichos pruriens</name>
    <dbReference type="NCBI Taxonomy" id="157652"/>
    <lineage>
        <taxon>Eukaryota</taxon>
        <taxon>Viridiplantae</taxon>
        <taxon>Streptophyta</taxon>
        <taxon>Embryophyta</taxon>
        <taxon>Tracheophyta</taxon>
        <taxon>Spermatophyta</taxon>
        <taxon>Magnoliopsida</taxon>
        <taxon>eudicotyledons</taxon>
        <taxon>Gunneridae</taxon>
        <taxon>Pentapetalae</taxon>
        <taxon>rosids</taxon>
        <taxon>fabids</taxon>
        <taxon>Fabales</taxon>
        <taxon>Fabaceae</taxon>
        <taxon>Papilionoideae</taxon>
        <taxon>50 kb inversion clade</taxon>
        <taxon>NPAAA clade</taxon>
        <taxon>indigoferoid/millettioid clade</taxon>
        <taxon>Phaseoleae</taxon>
        <taxon>Mucuna</taxon>
    </lineage>
</organism>
<keyword evidence="2" id="KW-1185">Reference proteome</keyword>
<evidence type="ECO:0000313" key="2">
    <source>
        <dbReference type="Proteomes" id="UP000257109"/>
    </source>
</evidence>
<comment type="caution">
    <text evidence="1">The sequence shown here is derived from an EMBL/GenBank/DDBJ whole genome shotgun (WGS) entry which is preliminary data.</text>
</comment>
<name>A0A371GDL9_MUCPR</name>
<dbReference type="EMBL" id="QJKJ01005880">
    <property type="protein sequence ID" value="RDX88655.1"/>
    <property type="molecule type" value="Genomic_DNA"/>
</dbReference>
<proteinExistence type="predicted"/>
<reference evidence="1" key="1">
    <citation type="submission" date="2018-05" db="EMBL/GenBank/DDBJ databases">
        <title>Draft genome of Mucuna pruriens seed.</title>
        <authorList>
            <person name="Nnadi N.E."/>
            <person name="Vos R."/>
            <person name="Hasami M.H."/>
            <person name="Devisetty U.K."/>
            <person name="Aguiy J.C."/>
        </authorList>
    </citation>
    <scope>NUCLEOTIDE SEQUENCE [LARGE SCALE GENOMIC DNA]</scope>
    <source>
        <strain evidence="1">JCA_2017</strain>
    </source>
</reference>
<feature type="non-terminal residue" evidence="1">
    <location>
        <position position="1"/>
    </location>
</feature>
<protein>
    <submittedName>
        <fullName evidence="1">Uncharacterized protein</fullName>
    </submittedName>
</protein>
<evidence type="ECO:0000313" key="1">
    <source>
        <dbReference type="EMBL" id="RDX88655.1"/>
    </source>
</evidence>
<dbReference type="OrthoDB" id="10642420at2759"/>
<dbReference type="AlphaFoldDB" id="A0A371GDL9"/>
<sequence length="152" mass="17627">MANSSRKDWSRLLEDALWAHRTTYQTPLGMSPDRIIFSSQVVQSGLLPSWKARETPAVIQILRKEFRVGQKVLLFNSWLKLIVGKLRSKWDRPFVITHVFPYGVVELKDENTNNTFQVNKHQIKLFHEGPILTMAKMESISLMELTLPDDSF</sequence>
<gene>
    <name evidence="1" type="ORF">CR513_29725</name>
</gene>
<dbReference type="Proteomes" id="UP000257109">
    <property type="component" value="Unassembled WGS sequence"/>
</dbReference>